<evidence type="ECO:0000256" key="4">
    <source>
        <dbReference type="SAM" id="MobiDB-lite"/>
    </source>
</evidence>
<comment type="caution">
    <text evidence="6">The sequence shown here is derived from an EMBL/GenBank/DDBJ whole genome shotgun (WGS) entry which is preliminary data.</text>
</comment>
<keyword evidence="1" id="KW-0805">Transcription regulation</keyword>
<dbReference type="SUPFAM" id="SSF46785">
    <property type="entry name" value="Winged helix' DNA-binding domain"/>
    <property type="match status" value="1"/>
</dbReference>
<evidence type="ECO:0000259" key="5">
    <source>
        <dbReference type="PROSITE" id="PS50995"/>
    </source>
</evidence>
<feature type="region of interest" description="Disordered" evidence="4">
    <location>
        <begin position="1"/>
        <end position="22"/>
    </location>
</feature>
<dbReference type="InterPro" id="IPR036388">
    <property type="entry name" value="WH-like_DNA-bd_sf"/>
</dbReference>
<dbReference type="Proteomes" id="UP000539642">
    <property type="component" value="Unassembled WGS sequence"/>
</dbReference>
<dbReference type="PANTHER" id="PTHR42756">
    <property type="entry name" value="TRANSCRIPTIONAL REGULATOR, MARR"/>
    <property type="match status" value="1"/>
</dbReference>
<dbReference type="InterPro" id="IPR036390">
    <property type="entry name" value="WH_DNA-bd_sf"/>
</dbReference>
<evidence type="ECO:0000313" key="6">
    <source>
        <dbReference type="EMBL" id="MBB5348732.1"/>
    </source>
</evidence>
<dbReference type="GO" id="GO:0003700">
    <property type="term" value="F:DNA-binding transcription factor activity"/>
    <property type="evidence" value="ECO:0007669"/>
    <property type="project" value="InterPro"/>
</dbReference>
<dbReference type="EMBL" id="JACHEO010000014">
    <property type="protein sequence ID" value="MBB5348732.1"/>
    <property type="molecule type" value="Genomic_DNA"/>
</dbReference>
<feature type="domain" description="HTH marR-type" evidence="5">
    <location>
        <begin position="32"/>
        <end position="166"/>
    </location>
</feature>
<gene>
    <name evidence="6" type="ORF">HNQ81_002472</name>
</gene>
<accession>A0A840USG2</accession>
<dbReference type="AlphaFoldDB" id="A0A840USG2"/>
<dbReference type="Pfam" id="PF01047">
    <property type="entry name" value="MarR"/>
    <property type="match status" value="1"/>
</dbReference>
<evidence type="ECO:0000256" key="2">
    <source>
        <dbReference type="ARBA" id="ARBA00023125"/>
    </source>
</evidence>
<evidence type="ECO:0000256" key="3">
    <source>
        <dbReference type="ARBA" id="ARBA00023163"/>
    </source>
</evidence>
<proteinExistence type="predicted"/>
<reference evidence="6 7" key="1">
    <citation type="submission" date="2020-08" db="EMBL/GenBank/DDBJ databases">
        <title>Genomic Encyclopedia of Type Strains, Phase IV (KMG-IV): sequencing the most valuable type-strain genomes for metagenomic binning, comparative biology and taxonomic classification.</title>
        <authorList>
            <person name="Goeker M."/>
        </authorList>
    </citation>
    <scope>NUCLEOTIDE SEQUENCE [LARGE SCALE GENOMIC DNA]</scope>
    <source>
        <strain evidence="6 7">DSM 28570</strain>
    </source>
</reference>
<dbReference type="Gene3D" id="1.10.10.10">
    <property type="entry name" value="Winged helix-like DNA-binding domain superfamily/Winged helix DNA-binding domain"/>
    <property type="match status" value="1"/>
</dbReference>
<protein>
    <submittedName>
        <fullName evidence="6">DNA-binding MarR family transcriptional regulator</fullName>
    </submittedName>
</protein>
<keyword evidence="7" id="KW-1185">Reference proteome</keyword>
<keyword evidence="3" id="KW-0804">Transcription</keyword>
<keyword evidence="2 6" id="KW-0238">DNA-binding</keyword>
<dbReference type="PROSITE" id="PS50995">
    <property type="entry name" value="HTH_MARR_2"/>
    <property type="match status" value="1"/>
</dbReference>
<organism evidence="6 7">
    <name type="scientific">Desulfoprunum benzoelyticum</name>
    <dbReference type="NCBI Taxonomy" id="1506996"/>
    <lineage>
        <taxon>Bacteria</taxon>
        <taxon>Pseudomonadati</taxon>
        <taxon>Thermodesulfobacteriota</taxon>
        <taxon>Desulfobulbia</taxon>
        <taxon>Desulfobulbales</taxon>
        <taxon>Desulfobulbaceae</taxon>
        <taxon>Desulfoprunum</taxon>
    </lineage>
</organism>
<evidence type="ECO:0000313" key="7">
    <source>
        <dbReference type="Proteomes" id="UP000539642"/>
    </source>
</evidence>
<dbReference type="PANTHER" id="PTHR42756:SF1">
    <property type="entry name" value="TRANSCRIPTIONAL REPRESSOR OF EMRAB OPERON"/>
    <property type="match status" value="1"/>
</dbReference>
<sequence length="170" mass="19619">MLTEINPAETSSTETNESDWGEYNYKNNMEFDEKVIAVLLRASETVKKDLDTTYKNYGLTFSQYNVLRILNNSKNGQNKVNIVSKIMLVSSSNITGVTQRLEKIGLLLRKQDPSDERITVLEITPKGSRILKNIQEAHLSKISSYLNEFSSQKKKSLFEDLKKVYRDFRR</sequence>
<dbReference type="GO" id="GO:0003677">
    <property type="term" value="F:DNA binding"/>
    <property type="evidence" value="ECO:0007669"/>
    <property type="project" value="UniProtKB-KW"/>
</dbReference>
<dbReference type="InterPro" id="IPR000835">
    <property type="entry name" value="HTH_MarR-typ"/>
</dbReference>
<dbReference type="RefSeq" id="WP_183351554.1">
    <property type="nucleotide sequence ID" value="NZ_JACHEO010000014.1"/>
</dbReference>
<dbReference type="SMART" id="SM00347">
    <property type="entry name" value="HTH_MARR"/>
    <property type="match status" value="1"/>
</dbReference>
<name>A0A840USG2_9BACT</name>
<evidence type="ECO:0000256" key="1">
    <source>
        <dbReference type="ARBA" id="ARBA00023015"/>
    </source>
</evidence>